<dbReference type="SUPFAM" id="SSF54593">
    <property type="entry name" value="Glyoxalase/Bleomycin resistance protein/Dihydroxybiphenyl dioxygenase"/>
    <property type="match status" value="1"/>
</dbReference>
<comment type="caution">
    <text evidence="4">The sequence shown here is derived from an EMBL/GenBank/DDBJ whole genome shotgun (WGS) entry which is preliminary data.</text>
</comment>
<sequence>MQIGHIGIAVYQLQPAIYKFTQELGFRVVSEQIISQEGIRIAKLMNGDVCIELMEPMDDHSSISNFLSQRGEGIHHLALQVENYLTYILSVSKSSVQMIKPTIRLGADQRRVTFLHPRSLHGVLVEICDL</sequence>
<dbReference type="EMBL" id="BSKO01000001">
    <property type="protein sequence ID" value="GLO66513.1"/>
    <property type="molecule type" value="Genomic_DNA"/>
</dbReference>
<organism evidence="4 5">
    <name type="scientific">Oceanobacillus kimchii</name>
    <dbReference type="NCBI Taxonomy" id="746691"/>
    <lineage>
        <taxon>Bacteria</taxon>
        <taxon>Bacillati</taxon>
        <taxon>Bacillota</taxon>
        <taxon>Bacilli</taxon>
        <taxon>Bacillales</taxon>
        <taxon>Bacillaceae</taxon>
        <taxon>Oceanobacillus</taxon>
    </lineage>
</organism>
<name>A0ABQ5TI16_9BACI</name>
<dbReference type="CDD" id="cd07249">
    <property type="entry name" value="MMCE"/>
    <property type="match status" value="1"/>
</dbReference>
<dbReference type="RefSeq" id="WP_017796974.1">
    <property type="nucleotide sequence ID" value="NZ_BSKO01000001.1"/>
</dbReference>
<dbReference type="InterPro" id="IPR029068">
    <property type="entry name" value="Glyas_Bleomycin-R_OHBP_Dase"/>
</dbReference>
<keyword evidence="5" id="KW-1185">Reference proteome</keyword>
<dbReference type="PROSITE" id="PS51819">
    <property type="entry name" value="VOC"/>
    <property type="match status" value="1"/>
</dbReference>
<feature type="domain" description="VOC" evidence="3">
    <location>
        <begin position="2"/>
        <end position="130"/>
    </location>
</feature>
<dbReference type="Gene3D" id="3.10.180.10">
    <property type="entry name" value="2,3-Dihydroxybiphenyl 1,2-Dioxygenase, domain 1"/>
    <property type="match status" value="1"/>
</dbReference>
<dbReference type="Proteomes" id="UP001275436">
    <property type="component" value="Unassembled WGS sequence"/>
</dbReference>
<dbReference type="Pfam" id="PF13669">
    <property type="entry name" value="Glyoxalase_4"/>
    <property type="match status" value="1"/>
</dbReference>
<evidence type="ECO:0000313" key="4">
    <source>
        <dbReference type="EMBL" id="GLO66513.1"/>
    </source>
</evidence>
<reference evidence="4 5" key="1">
    <citation type="submission" date="2023-02" db="EMBL/GenBank/DDBJ databases">
        <title>Oceanobacillus kimchii IFOP_LL358 isolated form Alexandrium catenella lab strain.</title>
        <authorList>
            <person name="Gajardo G."/>
            <person name="Ueki S."/>
            <person name="Maruyama F."/>
        </authorList>
    </citation>
    <scope>NUCLEOTIDE SEQUENCE [LARGE SCALE GENOMIC DNA]</scope>
    <source>
        <strain evidence="4 5">IFOP_LL358</strain>
    </source>
</reference>
<protein>
    <submittedName>
        <fullName evidence="4">Methylmalonyl-CoA epimerase</fullName>
    </submittedName>
</protein>
<gene>
    <name evidence="4" type="ORF">MACH08_22970</name>
</gene>
<keyword evidence="2" id="KW-0479">Metal-binding</keyword>
<evidence type="ECO:0000313" key="5">
    <source>
        <dbReference type="Proteomes" id="UP001275436"/>
    </source>
</evidence>
<accession>A0ABQ5TI16</accession>
<dbReference type="InterPro" id="IPR051785">
    <property type="entry name" value="MMCE/EMCE_epimerase"/>
</dbReference>
<dbReference type="InterPro" id="IPR017515">
    <property type="entry name" value="MeMalonyl-CoA_epimerase"/>
</dbReference>
<dbReference type="PANTHER" id="PTHR43048">
    <property type="entry name" value="METHYLMALONYL-COA EPIMERASE"/>
    <property type="match status" value="1"/>
</dbReference>
<comment type="similarity">
    <text evidence="1">Belongs to the methylmalonyl-CoA epimerase family.</text>
</comment>
<evidence type="ECO:0000259" key="3">
    <source>
        <dbReference type="PROSITE" id="PS51819"/>
    </source>
</evidence>
<dbReference type="InterPro" id="IPR037523">
    <property type="entry name" value="VOC_core"/>
</dbReference>
<proteinExistence type="inferred from homology"/>
<dbReference type="PANTHER" id="PTHR43048:SF3">
    <property type="entry name" value="METHYLMALONYL-COA EPIMERASE, MITOCHONDRIAL"/>
    <property type="match status" value="1"/>
</dbReference>
<evidence type="ECO:0000256" key="1">
    <source>
        <dbReference type="ARBA" id="ARBA00009308"/>
    </source>
</evidence>
<evidence type="ECO:0000256" key="2">
    <source>
        <dbReference type="ARBA" id="ARBA00022723"/>
    </source>
</evidence>